<evidence type="ECO:0000313" key="2">
    <source>
        <dbReference type="EMBL" id="VEL37993.1"/>
    </source>
</evidence>
<name>A0A448XJ90_9PLAT</name>
<organism evidence="2 3">
    <name type="scientific">Protopolystoma xenopodis</name>
    <dbReference type="NCBI Taxonomy" id="117903"/>
    <lineage>
        <taxon>Eukaryota</taxon>
        <taxon>Metazoa</taxon>
        <taxon>Spiralia</taxon>
        <taxon>Lophotrochozoa</taxon>
        <taxon>Platyhelminthes</taxon>
        <taxon>Monogenea</taxon>
        <taxon>Polyopisthocotylea</taxon>
        <taxon>Polystomatidea</taxon>
        <taxon>Polystomatidae</taxon>
        <taxon>Protopolystoma</taxon>
    </lineage>
</organism>
<dbReference type="Proteomes" id="UP000784294">
    <property type="component" value="Unassembled WGS sequence"/>
</dbReference>
<feature type="domain" description="Bridge-like lipid transfer protein family member 1 middle region" evidence="1">
    <location>
        <begin position="17"/>
        <end position="98"/>
    </location>
</feature>
<comment type="caution">
    <text evidence="2">The sequence shown here is derived from an EMBL/GenBank/DDBJ whole genome shotgun (WGS) entry which is preliminary data.</text>
</comment>
<reference evidence="2" key="1">
    <citation type="submission" date="2018-11" db="EMBL/GenBank/DDBJ databases">
        <authorList>
            <consortium name="Pathogen Informatics"/>
        </authorList>
    </citation>
    <scope>NUCLEOTIDE SEQUENCE</scope>
</reference>
<accession>A0A448XJ90</accession>
<dbReference type="AlphaFoldDB" id="A0A448XJ90"/>
<protein>
    <recommendedName>
        <fullName evidence="1">Bridge-like lipid transfer protein family member 1 middle region domain-containing protein</fullName>
    </recommendedName>
</protein>
<keyword evidence="3" id="KW-1185">Reference proteome</keyword>
<gene>
    <name evidence="2" type="ORF">PXEA_LOCUS31433</name>
</gene>
<dbReference type="OrthoDB" id="6284268at2759"/>
<dbReference type="InterPro" id="IPR056741">
    <property type="entry name" value="BLTP1_M"/>
</dbReference>
<dbReference type="EMBL" id="CAAALY010256550">
    <property type="protein sequence ID" value="VEL37993.1"/>
    <property type="molecule type" value="Genomic_DNA"/>
</dbReference>
<sequence length="104" mass="11866">MFSEKSSELSISGHYGDLQTELTEDVYPDRLKVVCVQGSRSHIMLSSSRSCRGERNTCIMSVGRIFATLPHHPVRLHDMMQRQAKLISSTMSEFLRSSEEIARY</sequence>
<evidence type="ECO:0000259" key="1">
    <source>
        <dbReference type="Pfam" id="PF25039"/>
    </source>
</evidence>
<evidence type="ECO:0000313" key="3">
    <source>
        <dbReference type="Proteomes" id="UP000784294"/>
    </source>
</evidence>
<proteinExistence type="predicted"/>
<dbReference type="Pfam" id="PF25039">
    <property type="entry name" value="BLTP1_M"/>
    <property type="match status" value="1"/>
</dbReference>